<name>A0AAD9JCY2_9ANNE</name>
<evidence type="ECO:0000313" key="8">
    <source>
        <dbReference type="EMBL" id="KAK2150306.1"/>
    </source>
</evidence>
<comment type="caution">
    <text evidence="8">The sequence shown here is derived from an EMBL/GenBank/DDBJ whole genome shotgun (WGS) entry which is preliminary data.</text>
</comment>
<evidence type="ECO:0000256" key="3">
    <source>
        <dbReference type="ARBA" id="ARBA00022989"/>
    </source>
</evidence>
<accession>A0AAD9JCY2</accession>
<comment type="subcellular location">
    <subcellularLocation>
        <location evidence="1">Membrane</location>
        <topology evidence="1">Single-pass membrane protein</topology>
    </subcellularLocation>
</comment>
<dbReference type="InterPro" id="IPR007074">
    <property type="entry name" value="LicD/FKTN/FKRP_NTP_transf"/>
</dbReference>
<evidence type="ECO:0000259" key="7">
    <source>
        <dbReference type="Pfam" id="PF19737"/>
    </source>
</evidence>
<feature type="transmembrane region" description="Helical" evidence="5">
    <location>
        <begin position="7"/>
        <end position="28"/>
    </location>
</feature>
<reference evidence="8" key="1">
    <citation type="journal article" date="2023" name="Mol. Biol. Evol.">
        <title>Third-Generation Sequencing Reveals the Adaptive Role of the Epigenome in Three Deep-Sea Polychaetes.</title>
        <authorList>
            <person name="Perez M."/>
            <person name="Aroh O."/>
            <person name="Sun Y."/>
            <person name="Lan Y."/>
            <person name="Juniper S.K."/>
            <person name="Young C.R."/>
            <person name="Angers B."/>
            <person name="Qian P.Y."/>
        </authorList>
    </citation>
    <scope>NUCLEOTIDE SEQUENCE</scope>
    <source>
        <strain evidence="8">P08H-3</strain>
    </source>
</reference>
<dbReference type="InterPro" id="IPR009644">
    <property type="entry name" value="FKTN/MNN4/W02B3.4-1"/>
</dbReference>
<dbReference type="GO" id="GO:0016020">
    <property type="term" value="C:membrane"/>
    <property type="evidence" value="ECO:0007669"/>
    <property type="project" value="UniProtKB-SubCell"/>
</dbReference>
<dbReference type="GO" id="GO:0009100">
    <property type="term" value="P:glycoprotein metabolic process"/>
    <property type="evidence" value="ECO:0007669"/>
    <property type="project" value="UniProtKB-ARBA"/>
</dbReference>
<dbReference type="Pfam" id="PF19737">
    <property type="entry name" value="FKTN_N"/>
    <property type="match status" value="1"/>
</dbReference>
<dbReference type="EMBL" id="JAODUP010000413">
    <property type="protein sequence ID" value="KAK2150306.1"/>
    <property type="molecule type" value="Genomic_DNA"/>
</dbReference>
<dbReference type="AlphaFoldDB" id="A0AAD9JCY2"/>
<dbReference type="PANTHER" id="PTHR15407">
    <property type="entry name" value="FUKUTIN-RELATED"/>
    <property type="match status" value="1"/>
</dbReference>
<keyword evidence="3 5" id="KW-1133">Transmembrane helix</keyword>
<evidence type="ECO:0000259" key="6">
    <source>
        <dbReference type="Pfam" id="PF04991"/>
    </source>
</evidence>
<feature type="domain" description="Ribitol-5-phosphate transferase FKTN N-terminal" evidence="7">
    <location>
        <begin position="8"/>
        <end position="261"/>
    </location>
</feature>
<evidence type="ECO:0000313" key="9">
    <source>
        <dbReference type="Proteomes" id="UP001208570"/>
    </source>
</evidence>
<gene>
    <name evidence="8" type="ORF">LSH36_413g02039</name>
</gene>
<evidence type="ECO:0000256" key="5">
    <source>
        <dbReference type="SAM" id="Phobius"/>
    </source>
</evidence>
<organism evidence="8 9">
    <name type="scientific">Paralvinella palmiformis</name>
    <dbReference type="NCBI Taxonomy" id="53620"/>
    <lineage>
        <taxon>Eukaryota</taxon>
        <taxon>Metazoa</taxon>
        <taxon>Spiralia</taxon>
        <taxon>Lophotrochozoa</taxon>
        <taxon>Annelida</taxon>
        <taxon>Polychaeta</taxon>
        <taxon>Sedentaria</taxon>
        <taxon>Canalipalpata</taxon>
        <taxon>Terebellida</taxon>
        <taxon>Terebelliformia</taxon>
        <taxon>Alvinellidae</taxon>
        <taxon>Paralvinella</taxon>
    </lineage>
</organism>
<protein>
    <recommendedName>
        <fullName evidence="10">Fukutin</fullName>
    </recommendedName>
</protein>
<proteinExistence type="predicted"/>
<keyword evidence="4 5" id="KW-0472">Membrane</keyword>
<evidence type="ECO:0000256" key="1">
    <source>
        <dbReference type="ARBA" id="ARBA00004167"/>
    </source>
</evidence>
<feature type="domain" description="LicD/FKTN/FKRP nucleotidyltransferase" evidence="6">
    <location>
        <begin position="289"/>
        <end position="341"/>
    </location>
</feature>
<evidence type="ECO:0000256" key="4">
    <source>
        <dbReference type="ARBA" id="ARBA00023136"/>
    </source>
</evidence>
<dbReference type="Proteomes" id="UP001208570">
    <property type="component" value="Unassembled WGS sequence"/>
</dbReference>
<dbReference type="Pfam" id="PF04991">
    <property type="entry name" value="LicD"/>
    <property type="match status" value="1"/>
</dbReference>
<keyword evidence="2 5" id="KW-0812">Transmembrane</keyword>
<sequence length="458" mass="53365">MRNKKLVKIIAAVLICYFLFQVILYTFIHSRQDDSSEGSRQVESHEEDEKRISSFRNVFDFVTECHNHGIPLILLDSTVLHSVITLQSSATKECLFFCDLNGSTVFGVLSQLWTHDKSFLDDLKDNGFRSHYVMERDTSALEYLSLSENVYTHYMIERYGHIIHLVILYSRPDSYWWLGHVRQNIITYDESEALDNHLSVELNDSFTKEGAYDIAELIKVTMDGIKVRAPRYPKVFLDQISQSAFLRCNQSRAKLFHGLYGGPGDGSETFREAAKETLYLVKKTLDILGVRFWLSSGTCLGWFRQCDTISYSGDVDIGIWIKDYSRQLIPAMQQAGFVLKHLFGKESDSFELSFYNGDMKLDIFFFYEEDDHMWNGGTQVKTGNKYKYIFPKFSLCWTEFLEMKLRVPCNTQAYIEANYGEKWFEPVKMWDWKSSPPNVRPNGRWPEEEWDKVILSFG</sequence>
<keyword evidence="9" id="KW-1185">Reference proteome</keyword>
<evidence type="ECO:0000256" key="2">
    <source>
        <dbReference type="ARBA" id="ARBA00022692"/>
    </source>
</evidence>
<dbReference type="PANTHER" id="PTHR15407:SF28">
    <property type="entry name" value="RIBITOL-5-PHOSPHATE TRANSFERASE FKTN"/>
    <property type="match status" value="1"/>
</dbReference>
<dbReference type="InterPro" id="IPR045587">
    <property type="entry name" value="FKTN_N"/>
</dbReference>
<evidence type="ECO:0008006" key="10">
    <source>
        <dbReference type="Google" id="ProtNLM"/>
    </source>
</evidence>